<keyword evidence="7 9" id="KW-0333">Golgi apparatus</keyword>
<evidence type="ECO:0000256" key="6">
    <source>
        <dbReference type="ARBA" id="ARBA00022989"/>
    </source>
</evidence>
<dbReference type="Proteomes" id="UP000629468">
    <property type="component" value="Unassembled WGS sequence"/>
</dbReference>
<evidence type="ECO:0000256" key="10">
    <source>
        <dbReference type="SAM" id="Coils"/>
    </source>
</evidence>
<comment type="similarity">
    <text evidence="2 9">Belongs to the GOSR1 family.</text>
</comment>
<dbReference type="EMBL" id="JABXXO010000001">
    <property type="protein sequence ID" value="KAF7784136.1"/>
    <property type="molecule type" value="Genomic_DNA"/>
</dbReference>
<keyword evidence="3 9" id="KW-0813">Transport</keyword>
<dbReference type="GO" id="GO:0006888">
    <property type="term" value="P:endoplasmic reticulum to Golgi vesicle-mediated transport"/>
    <property type="evidence" value="ECO:0007669"/>
    <property type="project" value="InterPro"/>
</dbReference>
<comment type="subcellular location">
    <subcellularLocation>
        <location evidence="1">Golgi apparatus membrane</location>
        <topology evidence="1">Single-pass type IV membrane protein</topology>
    </subcellularLocation>
</comment>
<evidence type="ECO:0000256" key="2">
    <source>
        <dbReference type="ARBA" id="ARBA00008473"/>
    </source>
</evidence>
<dbReference type="GO" id="GO:0005801">
    <property type="term" value="C:cis-Golgi network"/>
    <property type="evidence" value="ECO:0007669"/>
    <property type="project" value="InterPro"/>
</dbReference>
<evidence type="ECO:0000256" key="7">
    <source>
        <dbReference type="ARBA" id="ARBA00023034"/>
    </source>
</evidence>
<dbReference type="PANTHER" id="PTHR21094:SF2">
    <property type="entry name" value="GOLGI SNAP RECEPTOR COMPLEX MEMBER 1"/>
    <property type="match status" value="1"/>
</dbReference>
<comment type="subunit">
    <text evidence="9">Component of several multiprotein Golgi SNARE complexes.</text>
</comment>
<accession>A0A8H7KKT7</accession>
<evidence type="ECO:0000256" key="4">
    <source>
        <dbReference type="ARBA" id="ARBA00022692"/>
    </source>
</evidence>
<feature type="transmembrane region" description="Helical" evidence="11">
    <location>
        <begin position="204"/>
        <end position="232"/>
    </location>
</feature>
<name>A0A8H7KKT7_AGABI</name>
<dbReference type="GO" id="GO:0015031">
    <property type="term" value="P:protein transport"/>
    <property type="evidence" value="ECO:0007669"/>
    <property type="project" value="UniProtKB-KW"/>
</dbReference>
<evidence type="ECO:0000313" key="12">
    <source>
        <dbReference type="EMBL" id="KAF7784136.1"/>
    </source>
</evidence>
<evidence type="ECO:0000313" key="13">
    <source>
        <dbReference type="Proteomes" id="UP000629468"/>
    </source>
</evidence>
<dbReference type="GO" id="GO:0005797">
    <property type="term" value="C:Golgi medial cisterna"/>
    <property type="evidence" value="ECO:0007669"/>
    <property type="project" value="TreeGrafter"/>
</dbReference>
<protein>
    <recommendedName>
        <fullName evidence="9">Golgi SNAP receptor complex member 1</fullName>
    </recommendedName>
</protein>
<evidence type="ECO:0000256" key="1">
    <source>
        <dbReference type="ARBA" id="ARBA00004409"/>
    </source>
</evidence>
<keyword evidence="9" id="KW-0931">ER-Golgi transport</keyword>
<evidence type="ECO:0000256" key="11">
    <source>
        <dbReference type="SAM" id="Phobius"/>
    </source>
</evidence>
<gene>
    <name evidence="12" type="ORF">Agabi119p4_301</name>
</gene>
<sequence length="235" mass="26650">MTTYDRLHRQCRTLENLFDSKLTTYAQLAATLAQPEQDVEASGSSNRWKDLEQELDDLLLKLEEINEQLSTLASNPDILSASMLRTIQRHRELFQDNSRELNRTKTNIHAALDKASLLSGVRNDIDAYKSSAGESLLAERGRIDNSHRMTDDILAQAYETRSEFSRQRTSISSVNARMVGVINKMPGINNLVGMIKSRRRRDSIILGLLIGICTIIILSHFGLYSSMLLYVYPLF</sequence>
<comment type="caution">
    <text evidence="12">The sequence shown here is derived from an EMBL/GenBank/DDBJ whole genome shotgun (WGS) entry which is preliminary data.</text>
</comment>
<reference evidence="12 13" key="1">
    <citation type="journal article" name="Sci. Rep.">
        <title>Telomere-to-telomere assembled and centromere annotated genomes of the two main subspecies of the button mushroom Agaricus bisporus reveal especially polymorphic chromosome ends.</title>
        <authorList>
            <person name="Sonnenberg A.S.M."/>
            <person name="Sedaghat-Telgerd N."/>
            <person name="Lavrijssen B."/>
            <person name="Ohm R.A."/>
            <person name="Hendrickx P.M."/>
            <person name="Scholtmeijer K."/>
            <person name="Baars J.J.P."/>
            <person name="van Peer A."/>
        </authorList>
    </citation>
    <scope>NUCLEOTIDE SEQUENCE [LARGE SCALE GENOMIC DNA]</scope>
    <source>
        <strain evidence="12 13">H119_p4</strain>
    </source>
</reference>
<comment type="function">
    <text evidence="9">Involved in transport from the ER to the Golgi apparatus as well as in intra-Golgi transport. It belongs to a super-family of proteins called t-SNAREs or soluble NSF (N-ethylmaleimide-sensitive factor) attachment protein receptor.</text>
</comment>
<dbReference type="GO" id="GO:0048219">
    <property type="term" value="P:inter-Golgi cisterna vesicle-mediated transport"/>
    <property type="evidence" value="ECO:0007669"/>
    <property type="project" value="TreeGrafter"/>
</dbReference>
<evidence type="ECO:0000256" key="3">
    <source>
        <dbReference type="ARBA" id="ARBA00022448"/>
    </source>
</evidence>
<dbReference type="Pfam" id="PF12352">
    <property type="entry name" value="V-SNARE_C"/>
    <property type="match status" value="1"/>
</dbReference>
<evidence type="ECO:0000256" key="8">
    <source>
        <dbReference type="ARBA" id="ARBA00023136"/>
    </source>
</evidence>
<proteinExistence type="inferred from homology"/>
<evidence type="ECO:0000256" key="9">
    <source>
        <dbReference type="PIRNR" id="PIRNR027109"/>
    </source>
</evidence>
<dbReference type="GO" id="GO:0005484">
    <property type="term" value="F:SNAP receptor activity"/>
    <property type="evidence" value="ECO:0007669"/>
    <property type="project" value="TreeGrafter"/>
</dbReference>
<keyword evidence="5 9" id="KW-0653">Protein transport</keyword>
<evidence type="ECO:0000256" key="5">
    <source>
        <dbReference type="ARBA" id="ARBA00022927"/>
    </source>
</evidence>
<feature type="coiled-coil region" evidence="10">
    <location>
        <begin position="48"/>
        <end position="75"/>
    </location>
</feature>
<keyword evidence="6 11" id="KW-1133">Transmembrane helix</keyword>
<keyword evidence="10" id="KW-0175">Coiled coil</keyword>
<dbReference type="PIRSF" id="PIRSF027109">
    <property type="entry name" value="Golgi_SNARE"/>
    <property type="match status" value="1"/>
</dbReference>
<dbReference type="PANTHER" id="PTHR21094">
    <property type="entry name" value="GOS-28 SNARE- RELATED"/>
    <property type="match status" value="1"/>
</dbReference>
<organism evidence="12 13">
    <name type="scientific">Agaricus bisporus var. burnettii</name>
    <dbReference type="NCBI Taxonomy" id="192524"/>
    <lineage>
        <taxon>Eukaryota</taxon>
        <taxon>Fungi</taxon>
        <taxon>Dikarya</taxon>
        <taxon>Basidiomycota</taxon>
        <taxon>Agaricomycotina</taxon>
        <taxon>Agaricomycetes</taxon>
        <taxon>Agaricomycetidae</taxon>
        <taxon>Agaricales</taxon>
        <taxon>Agaricineae</taxon>
        <taxon>Agaricaceae</taxon>
        <taxon>Agaricus</taxon>
    </lineage>
</organism>
<dbReference type="GO" id="GO:0000139">
    <property type="term" value="C:Golgi membrane"/>
    <property type="evidence" value="ECO:0007669"/>
    <property type="project" value="UniProtKB-SubCell"/>
</dbReference>
<dbReference type="AlphaFoldDB" id="A0A8H7KKT7"/>
<keyword evidence="4 11" id="KW-0812">Transmembrane</keyword>
<dbReference type="GO" id="GO:0031201">
    <property type="term" value="C:SNARE complex"/>
    <property type="evidence" value="ECO:0007669"/>
    <property type="project" value="TreeGrafter"/>
</dbReference>
<keyword evidence="8 9" id="KW-0472">Membrane</keyword>
<dbReference type="GO" id="GO:0006906">
    <property type="term" value="P:vesicle fusion"/>
    <property type="evidence" value="ECO:0007669"/>
    <property type="project" value="TreeGrafter"/>
</dbReference>
<dbReference type="InterPro" id="IPR023601">
    <property type="entry name" value="Golgi_SNAP_su1"/>
</dbReference>